<dbReference type="InterPro" id="IPR010683">
    <property type="entry name" value="DUF1262"/>
</dbReference>
<proteinExistence type="predicted"/>
<dbReference type="Proteomes" id="UP001632038">
    <property type="component" value="Unassembled WGS sequence"/>
</dbReference>
<dbReference type="Pfam" id="PF06880">
    <property type="entry name" value="DUF1262"/>
    <property type="match status" value="1"/>
</dbReference>
<reference evidence="2" key="1">
    <citation type="journal article" date="2024" name="IScience">
        <title>Strigolactones Initiate the Formation of Haustorium-like Structures in Castilleja.</title>
        <authorList>
            <person name="Buerger M."/>
            <person name="Peterson D."/>
            <person name="Chory J."/>
        </authorList>
    </citation>
    <scope>NUCLEOTIDE SEQUENCE [LARGE SCALE GENOMIC DNA]</scope>
</reference>
<dbReference type="PANTHER" id="PTHR31050">
    <property type="entry name" value="OS08G0413200 PROTEIN"/>
    <property type="match status" value="1"/>
</dbReference>
<dbReference type="EMBL" id="JAVIJP010000013">
    <property type="protein sequence ID" value="KAL3644617.1"/>
    <property type="molecule type" value="Genomic_DNA"/>
</dbReference>
<accession>A0ABD3DSK9</accession>
<dbReference type="AlphaFoldDB" id="A0ABD3DSK9"/>
<comment type="caution">
    <text evidence="1">The sequence shown here is derived from an EMBL/GenBank/DDBJ whole genome shotgun (WGS) entry which is preliminary data.</text>
</comment>
<sequence>MDQALIPNSPELLTAQPSSYGPNSGFLVIQDEESETYTCCGCCKRRSLKHLPFPQNKELLIWYTTYVVDKVEISEDPVFFIPVLNQPLSSNHYYAIVPHGKHKGKAFTCSREEDKTSCCFCRCVKDVKPSPLDPHNIYQQFQIAPHQAFLASKGSFSATSTTSGGFPPYFVRRGGWTIRTKTPHGFKLDTAKGLDSSLRARLPEFNLSLSQNSSQPLVVGKWYSPFMFVKEGTLKDQVKRSMYYEVTLEQIWEKVFACRKSNGDNKVVIEAEVENEEVFVGESKCKWDEKNVVDGLIWFKSSGKSVGLRVEIVERMKWEQARGGWDERRTKINKVEKVEKGVRWSEFGCYALVERFNFKRMDGSLVMSYDFKHFNKFKTKWE</sequence>
<gene>
    <name evidence="1" type="ORF">CASFOL_009797</name>
</gene>
<evidence type="ECO:0000313" key="2">
    <source>
        <dbReference type="Proteomes" id="UP001632038"/>
    </source>
</evidence>
<protein>
    <submittedName>
        <fullName evidence="1">Uncharacterized protein</fullName>
    </submittedName>
</protein>
<keyword evidence="2" id="KW-1185">Reference proteome</keyword>
<dbReference type="PANTHER" id="PTHR31050:SF3">
    <property type="entry name" value="OS08G0412800 PROTEIN"/>
    <property type="match status" value="1"/>
</dbReference>
<evidence type="ECO:0000313" key="1">
    <source>
        <dbReference type="EMBL" id="KAL3644617.1"/>
    </source>
</evidence>
<organism evidence="1 2">
    <name type="scientific">Castilleja foliolosa</name>
    <dbReference type="NCBI Taxonomy" id="1961234"/>
    <lineage>
        <taxon>Eukaryota</taxon>
        <taxon>Viridiplantae</taxon>
        <taxon>Streptophyta</taxon>
        <taxon>Embryophyta</taxon>
        <taxon>Tracheophyta</taxon>
        <taxon>Spermatophyta</taxon>
        <taxon>Magnoliopsida</taxon>
        <taxon>eudicotyledons</taxon>
        <taxon>Gunneridae</taxon>
        <taxon>Pentapetalae</taxon>
        <taxon>asterids</taxon>
        <taxon>lamiids</taxon>
        <taxon>Lamiales</taxon>
        <taxon>Orobanchaceae</taxon>
        <taxon>Pedicularideae</taxon>
        <taxon>Castillejinae</taxon>
        <taxon>Castilleja</taxon>
    </lineage>
</organism>
<name>A0ABD3DSK9_9LAMI</name>